<dbReference type="AlphaFoldDB" id="A0A4R3VKQ4"/>
<name>A0A4R3VKQ4_ROSSA</name>
<feature type="domain" description="TniQ" evidence="1">
    <location>
        <begin position="28"/>
        <end position="155"/>
    </location>
</feature>
<accession>A0A4R3VKQ4</accession>
<dbReference type="OrthoDB" id="9036115at2"/>
<dbReference type="InterPro" id="IPR001387">
    <property type="entry name" value="Cro/C1-type_HTH"/>
</dbReference>
<reference evidence="3 4" key="1">
    <citation type="submission" date="2019-03" db="EMBL/GenBank/DDBJ databases">
        <title>Genomic Encyclopedia of Type Strains, Phase IV (KMG-IV): sequencing the most valuable type-strain genomes for metagenomic binning, comparative biology and taxonomic classification.</title>
        <authorList>
            <person name="Goeker M."/>
        </authorList>
    </citation>
    <scope>NUCLEOTIDE SEQUENCE [LARGE SCALE GENOMIC DNA]</scope>
    <source>
        <strain evidence="3 4">DSM 654</strain>
    </source>
</reference>
<sequence>MMVDVEITSHHPAERSESAVLMRLAPAGVGTPMVESLSGYVRRLAGLHRVTSMQVERLVNDAGERIFRDVSTQPFRLDLPTAGAYQFSRRLAEMVREPSVHRLGSPWHEHWAPPQSFKLTRSWCPDCLDEMSTPYSPLVWSLKAYTVCHMHQVALVDACPCCGATQSEHRVGSAALTSCNHCGGSLKRDATVERRPKASPPVRCDQSTLAAELIGDLQNHGDDVRTPPDVNRMVQQAIDLKHIRSASELASLAKISKGTLHRHCTSESNLTADVLLRLCVAARIAPGSLFGLRAPNDPSSFAGRASAYFLPESRVRLARDWEAIRRALAAAMEEENIPSVAEFAARHEVGARELKSQWGAMARSLTALRLKQIEERRRAAVAALADQIEDSTRALWSNGVRLSGRRIARTVAVRRESPIFIAAMGQLCTGVQPSTTDEEDAVPDVDSAMPLAHVARRSDPLAGEGSRS</sequence>
<protein>
    <submittedName>
        <fullName evidence="3">Cro/C1-type helix-turn-helix DNA-binding protein</fullName>
    </submittedName>
</protein>
<dbReference type="EMBL" id="SMBU01000001">
    <property type="protein sequence ID" value="TCV04409.1"/>
    <property type="molecule type" value="Genomic_DNA"/>
</dbReference>
<gene>
    <name evidence="3" type="ORF">EV671_1001164</name>
</gene>
<keyword evidence="3" id="KW-0238">DNA-binding</keyword>
<proteinExistence type="predicted"/>
<keyword evidence="4" id="KW-1185">Reference proteome</keyword>
<dbReference type="Pfam" id="PF06527">
    <property type="entry name" value="TniQ"/>
    <property type="match status" value="1"/>
</dbReference>
<evidence type="ECO:0000313" key="4">
    <source>
        <dbReference type="Proteomes" id="UP000295110"/>
    </source>
</evidence>
<evidence type="ECO:0000313" key="3">
    <source>
        <dbReference type="EMBL" id="TCV04409.1"/>
    </source>
</evidence>
<dbReference type="Proteomes" id="UP000295110">
    <property type="component" value="Unassembled WGS sequence"/>
</dbReference>
<evidence type="ECO:0000259" key="1">
    <source>
        <dbReference type="Pfam" id="PF06527"/>
    </source>
</evidence>
<dbReference type="InterPro" id="IPR009492">
    <property type="entry name" value="TniQ"/>
</dbReference>
<dbReference type="GO" id="GO:0003677">
    <property type="term" value="F:DNA binding"/>
    <property type="evidence" value="ECO:0007669"/>
    <property type="project" value="UniProtKB-KW"/>
</dbReference>
<comment type="caution">
    <text evidence="3">The sequence shown here is derived from an EMBL/GenBank/DDBJ whole genome shotgun (WGS) entry which is preliminary data.</text>
</comment>
<dbReference type="RefSeq" id="WP_132569110.1">
    <property type="nucleotide sequence ID" value="NZ_CBCSGL010000004.1"/>
</dbReference>
<organism evidence="3 4">
    <name type="scientific">Roseateles saccharophilus</name>
    <name type="common">Pseudomonas saccharophila</name>
    <dbReference type="NCBI Taxonomy" id="304"/>
    <lineage>
        <taxon>Bacteria</taxon>
        <taxon>Pseudomonadati</taxon>
        <taxon>Pseudomonadota</taxon>
        <taxon>Betaproteobacteria</taxon>
        <taxon>Burkholderiales</taxon>
        <taxon>Sphaerotilaceae</taxon>
        <taxon>Roseateles</taxon>
    </lineage>
</organism>
<feature type="domain" description="HTH cro/C1-type" evidence="2">
    <location>
        <begin position="238"/>
        <end position="292"/>
    </location>
</feature>
<dbReference type="Pfam" id="PF13443">
    <property type="entry name" value="HTH_26"/>
    <property type="match status" value="1"/>
</dbReference>
<evidence type="ECO:0000259" key="2">
    <source>
        <dbReference type="Pfam" id="PF13443"/>
    </source>
</evidence>